<keyword evidence="7" id="KW-0949">S-adenosyl-L-methionine</keyword>
<feature type="domain" description="Radical SAM core" evidence="16">
    <location>
        <begin position="105"/>
        <end position="320"/>
    </location>
</feature>
<accession>A0A545T3P3</accession>
<evidence type="ECO:0000256" key="7">
    <source>
        <dbReference type="ARBA" id="ARBA00022691"/>
    </source>
</evidence>
<feature type="modified residue" description="N6-(pyridoxal phosphate)lysine" evidence="15">
    <location>
        <position position="331"/>
    </location>
</feature>
<dbReference type="PANTHER" id="PTHR30538">
    <property type="entry name" value="LYSINE 2,3-AMINOMUTASE-RELATED"/>
    <property type="match status" value="1"/>
</dbReference>
<dbReference type="SFLD" id="SFLDF00314">
    <property type="entry name" value="L-lysine_2_3-aminomutase_(yjeK"/>
    <property type="match status" value="1"/>
</dbReference>
<comment type="caution">
    <text evidence="17">The sequence shown here is derived from an EMBL/GenBank/DDBJ whole genome shotgun (WGS) entry which is preliminary data.</text>
</comment>
<organism evidence="17 18">
    <name type="scientific">Exilibacterium tricleocarpae</name>
    <dbReference type="NCBI Taxonomy" id="2591008"/>
    <lineage>
        <taxon>Bacteria</taxon>
        <taxon>Pseudomonadati</taxon>
        <taxon>Pseudomonadota</taxon>
        <taxon>Gammaproteobacteria</taxon>
        <taxon>Cellvibrionales</taxon>
        <taxon>Cellvibrionaceae</taxon>
        <taxon>Exilibacterium</taxon>
    </lineage>
</organism>
<reference evidence="17 18" key="1">
    <citation type="submission" date="2019-06" db="EMBL/GenBank/DDBJ databases">
        <title>Whole genome sequence for Cellvibrionaceae sp. R142.</title>
        <authorList>
            <person name="Wang G."/>
        </authorList>
    </citation>
    <scope>NUCLEOTIDE SEQUENCE [LARGE SCALE GENOMIC DNA]</scope>
    <source>
        <strain evidence="17 18">R142</strain>
    </source>
</reference>
<comment type="cofactor">
    <cofactor evidence="2 15">
        <name>pyridoxal 5'-phosphate</name>
        <dbReference type="ChEBI" id="CHEBI:597326"/>
    </cofactor>
</comment>
<dbReference type="InterPro" id="IPR022462">
    <property type="entry name" value="EpmB"/>
</dbReference>
<evidence type="ECO:0000256" key="11">
    <source>
        <dbReference type="ARBA" id="ARBA00023014"/>
    </source>
</evidence>
<dbReference type="OrthoDB" id="9770937at2"/>
<evidence type="ECO:0000313" key="18">
    <source>
        <dbReference type="Proteomes" id="UP000319732"/>
    </source>
</evidence>
<evidence type="ECO:0000256" key="1">
    <source>
        <dbReference type="ARBA" id="ARBA00001352"/>
    </source>
</evidence>
<keyword evidence="8 14" id="KW-0479">Metal-binding</keyword>
<evidence type="ECO:0000256" key="12">
    <source>
        <dbReference type="ARBA" id="ARBA00023235"/>
    </source>
</evidence>
<proteinExistence type="inferred from homology"/>
<dbReference type="RefSeq" id="WP_142928617.1">
    <property type="nucleotide sequence ID" value="NZ_ML660099.1"/>
</dbReference>
<dbReference type="PANTHER" id="PTHR30538:SF1">
    <property type="entry name" value="L-LYSINE 2,3-AMINOMUTASE"/>
    <property type="match status" value="1"/>
</dbReference>
<evidence type="ECO:0000256" key="3">
    <source>
        <dbReference type="ARBA" id="ARBA00001966"/>
    </source>
</evidence>
<keyword evidence="12" id="KW-0413">Isomerase</keyword>
<feature type="binding site" evidence="14">
    <location>
        <position position="123"/>
    </location>
    <ligand>
        <name>[4Fe-4S] cluster</name>
        <dbReference type="ChEBI" id="CHEBI:49883"/>
        <note>4Fe-4S-S-AdoMet</note>
    </ligand>
</feature>
<keyword evidence="9 15" id="KW-0663">Pyridoxal phosphate</keyword>
<dbReference type="NCBIfam" id="TIGR03821">
    <property type="entry name" value="EFP_modif_epmB"/>
    <property type="match status" value="1"/>
</dbReference>
<evidence type="ECO:0000256" key="4">
    <source>
        <dbReference type="ARBA" id="ARBA00008703"/>
    </source>
</evidence>
<dbReference type="SFLD" id="SFLDG01070">
    <property type="entry name" value="PLP-dependent"/>
    <property type="match status" value="1"/>
</dbReference>
<comment type="cofactor">
    <cofactor evidence="3">
        <name>[4Fe-4S] cluster</name>
        <dbReference type="ChEBI" id="CHEBI:49883"/>
    </cofactor>
</comment>
<evidence type="ECO:0000313" key="17">
    <source>
        <dbReference type="EMBL" id="TQV71841.1"/>
    </source>
</evidence>
<evidence type="ECO:0000256" key="14">
    <source>
        <dbReference type="PIRSR" id="PIRSR004911-1"/>
    </source>
</evidence>
<dbReference type="AlphaFoldDB" id="A0A545T3P3"/>
<dbReference type="PROSITE" id="PS51918">
    <property type="entry name" value="RADICAL_SAM"/>
    <property type="match status" value="1"/>
</dbReference>
<dbReference type="SFLD" id="SFLDS00029">
    <property type="entry name" value="Radical_SAM"/>
    <property type="match status" value="1"/>
</dbReference>
<dbReference type="InterPro" id="IPR007197">
    <property type="entry name" value="rSAM"/>
</dbReference>
<dbReference type="Gene3D" id="3.20.20.70">
    <property type="entry name" value="Aldolase class I"/>
    <property type="match status" value="1"/>
</dbReference>
<dbReference type="Pfam" id="PF04055">
    <property type="entry name" value="Radical_SAM"/>
    <property type="match status" value="1"/>
</dbReference>
<keyword evidence="18" id="KW-1185">Reference proteome</keyword>
<dbReference type="GO" id="GO:0051539">
    <property type="term" value="F:4 iron, 4 sulfur cluster binding"/>
    <property type="evidence" value="ECO:0007669"/>
    <property type="project" value="UniProtKB-KW"/>
</dbReference>
<evidence type="ECO:0000256" key="13">
    <source>
        <dbReference type="ARBA" id="ARBA00030756"/>
    </source>
</evidence>
<evidence type="ECO:0000256" key="15">
    <source>
        <dbReference type="PIRSR" id="PIRSR603739-50"/>
    </source>
</evidence>
<keyword evidence="10" id="KW-0408">Iron</keyword>
<dbReference type="GO" id="GO:0016853">
    <property type="term" value="F:isomerase activity"/>
    <property type="evidence" value="ECO:0007669"/>
    <property type="project" value="UniProtKB-KW"/>
</dbReference>
<comment type="similarity">
    <text evidence="4">Belongs to the radical SAM superfamily. KamA family.</text>
</comment>
<dbReference type="SUPFAM" id="SSF102114">
    <property type="entry name" value="Radical SAM enzymes"/>
    <property type="match status" value="1"/>
</dbReference>
<evidence type="ECO:0000256" key="8">
    <source>
        <dbReference type="ARBA" id="ARBA00022723"/>
    </source>
</evidence>
<dbReference type="NCBIfam" id="TIGR00238">
    <property type="entry name" value="KamA family radical SAM protein"/>
    <property type="match status" value="1"/>
</dbReference>
<evidence type="ECO:0000256" key="6">
    <source>
        <dbReference type="ARBA" id="ARBA00022485"/>
    </source>
</evidence>
<evidence type="ECO:0000256" key="9">
    <source>
        <dbReference type="ARBA" id="ARBA00022898"/>
    </source>
</evidence>
<dbReference type="GO" id="GO:0046872">
    <property type="term" value="F:metal ion binding"/>
    <property type="evidence" value="ECO:0007669"/>
    <property type="project" value="UniProtKB-KW"/>
</dbReference>
<keyword evidence="11 14" id="KW-0411">Iron-sulfur</keyword>
<dbReference type="PIRSF" id="PIRSF004911">
    <property type="entry name" value="DUF160"/>
    <property type="match status" value="1"/>
</dbReference>
<feature type="binding site" evidence="14">
    <location>
        <position position="119"/>
    </location>
    <ligand>
        <name>[4Fe-4S] cluster</name>
        <dbReference type="ChEBI" id="CHEBI:49883"/>
        <note>4Fe-4S-S-AdoMet</note>
    </ligand>
</feature>
<evidence type="ECO:0000256" key="2">
    <source>
        <dbReference type="ARBA" id="ARBA00001933"/>
    </source>
</evidence>
<name>A0A545T3P3_9GAMM</name>
<dbReference type="Proteomes" id="UP000319732">
    <property type="component" value="Unassembled WGS sequence"/>
</dbReference>
<sequence>MIPRTVPTWQTNHWQDELADLIRDPRELLQLLDLDPALAGPGDAAQQQFPLRVPRAFVAKMRRGDSRDPLLRQVLPLGEELTASAGYSRDPLLETSSNPHAGLIHKYAGRVLLIVARQCAIHCRYCFRRHFPYQDNSPGRRAWQAALDYIRADTGISEVIYSGGDPLALPDKQLAWLSGEIDAIAHVKRLRIHTRLPVVLPNRIDDGCLRWLSATRLQTVVVLHANHANEIDAEVGAATARLREAGATVLNQTVLLRGVNDSVEALAALSETLFARGILPYYLHLLDKVAGAAHFDIPLPQARALYRQLLGRLPGYLVPRLVREEPNAASKTPIL</sequence>
<feature type="binding site" evidence="14">
    <location>
        <position position="126"/>
    </location>
    <ligand>
        <name>[4Fe-4S] cluster</name>
        <dbReference type="ChEBI" id="CHEBI:49883"/>
        <note>4Fe-4S-S-AdoMet</note>
    </ligand>
</feature>
<evidence type="ECO:0000259" key="16">
    <source>
        <dbReference type="PROSITE" id="PS51918"/>
    </source>
</evidence>
<gene>
    <name evidence="17" type="primary">epmB</name>
    <name evidence="17" type="ORF">FKG94_19560</name>
</gene>
<dbReference type="InterPro" id="IPR003739">
    <property type="entry name" value="Lys_aminomutase/Glu_NH3_mut"/>
</dbReference>
<keyword evidence="6 14" id="KW-0004">4Fe-4S</keyword>
<protein>
    <recommendedName>
        <fullName evidence="5">L-lysine 2,3-aminomutase</fullName>
    </recommendedName>
    <alternativeName>
        <fullName evidence="13">EF-P post-translational modification enzyme B</fullName>
    </alternativeName>
</protein>
<evidence type="ECO:0000256" key="5">
    <source>
        <dbReference type="ARBA" id="ARBA00022363"/>
    </source>
</evidence>
<dbReference type="CDD" id="cd01335">
    <property type="entry name" value="Radical_SAM"/>
    <property type="match status" value="1"/>
</dbReference>
<dbReference type="EMBL" id="VHSG01000020">
    <property type="protein sequence ID" value="TQV71841.1"/>
    <property type="molecule type" value="Genomic_DNA"/>
</dbReference>
<comment type="catalytic activity">
    <reaction evidence="1">
        <text>L-lysine = D-beta-lysine</text>
        <dbReference type="Rhea" id="RHEA:44148"/>
        <dbReference type="ChEBI" id="CHEBI:32551"/>
        <dbReference type="ChEBI" id="CHEBI:84138"/>
    </reaction>
</comment>
<dbReference type="InterPro" id="IPR013785">
    <property type="entry name" value="Aldolase_TIM"/>
</dbReference>
<evidence type="ECO:0000256" key="10">
    <source>
        <dbReference type="ARBA" id="ARBA00023004"/>
    </source>
</evidence>
<dbReference type="InterPro" id="IPR058240">
    <property type="entry name" value="rSAM_sf"/>
</dbReference>